<dbReference type="AlphaFoldDB" id="A0A1E5XI55"/>
<reference evidence="4 5" key="1">
    <citation type="journal article" date="2015" name="Genome Announc.">
        <title>Genome Assemblies of Three Soil-Associated Devosia species: D. insulae, D. limi, and D. soli.</title>
        <authorList>
            <person name="Hassan Y.I."/>
            <person name="Lepp D."/>
            <person name="Zhou T."/>
        </authorList>
    </citation>
    <scope>NUCLEOTIDE SEQUENCE [LARGE SCALE GENOMIC DNA]</scope>
    <source>
        <strain evidence="4 5">DS-56</strain>
    </source>
</reference>
<evidence type="ECO:0000259" key="3">
    <source>
        <dbReference type="Pfam" id="PF12146"/>
    </source>
</evidence>
<dbReference type="InterPro" id="IPR029058">
    <property type="entry name" value="AB_hydrolase_fold"/>
</dbReference>
<evidence type="ECO:0000256" key="2">
    <source>
        <dbReference type="SAM" id="SignalP"/>
    </source>
</evidence>
<evidence type="ECO:0000256" key="1">
    <source>
        <dbReference type="ARBA" id="ARBA00022801"/>
    </source>
</evidence>
<feature type="chain" id="PRO_5009190141" description="Serine aminopeptidase S33 domain-containing protein" evidence="2">
    <location>
        <begin position="20"/>
        <end position="290"/>
    </location>
</feature>
<evidence type="ECO:0000313" key="5">
    <source>
        <dbReference type="Proteomes" id="UP000095463"/>
    </source>
</evidence>
<proteinExistence type="predicted"/>
<name>A0A1E5XI55_9HYPH</name>
<protein>
    <recommendedName>
        <fullName evidence="3">Serine aminopeptidase S33 domain-containing protein</fullName>
    </recommendedName>
</protein>
<comment type="caution">
    <text evidence="4">The sequence shown here is derived from an EMBL/GenBank/DDBJ whole genome shotgun (WGS) entry which is preliminary data.</text>
</comment>
<dbReference type="PANTHER" id="PTHR22946">
    <property type="entry name" value="DIENELACTONE HYDROLASE DOMAIN-CONTAINING PROTEIN-RELATED"/>
    <property type="match status" value="1"/>
</dbReference>
<feature type="domain" description="Serine aminopeptidase S33" evidence="3">
    <location>
        <begin position="49"/>
        <end position="262"/>
    </location>
</feature>
<dbReference type="Gene3D" id="3.40.50.1820">
    <property type="entry name" value="alpha/beta hydrolase"/>
    <property type="match status" value="1"/>
</dbReference>
<dbReference type="InterPro" id="IPR050261">
    <property type="entry name" value="FrsA_esterase"/>
</dbReference>
<keyword evidence="2" id="KW-0732">Signal</keyword>
<dbReference type="PANTHER" id="PTHR22946:SF9">
    <property type="entry name" value="POLYKETIDE TRANSFERASE AF380"/>
    <property type="match status" value="1"/>
</dbReference>
<organism evidence="4 5">
    <name type="scientific">Devosia insulae DS-56</name>
    <dbReference type="NCBI Taxonomy" id="1116389"/>
    <lineage>
        <taxon>Bacteria</taxon>
        <taxon>Pseudomonadati</taxon>
        <taxon>Pseudomonadota</taxon>
        <taxon>Alphaproteobacteria</taxon>
        <taxon>Hyphomicrobiales</taxon>
        <taxon>Devosiaceae</taxon>
        <taxon>Devosia</taxon>
    </lineage>
</organism>
<gene>
    <name evidence="4" type="ORF">VW23_005585</name>
</gene>
<keyword evidence="5" id="KW-1185">Reference proteome</keyword>
<dbReference type="Proteomes" id="UP000095463">
    <property type="component" value="Unassembled WGS sequence"/>
</dbReference>
<dbReference type="Pfam" id="PF12146">
    <property type="entry name" value="Hydrolase_4"/>
    <property type="match status" value="1"/>
</dbReference>
<dbReference type="SUPFAM" id="SSF53474">
    <property type="entry name" value="alpha/beta-Hydrolases"/>
    <property type="match status" value="1"/>
</dbReference>
<dbReference type="EMBL" id="LAJE02000385">
    <property type="protein sequence ID" value="OEO28273.1"/>
    <property type="molecule type" value="Genomic_DNA"/>
</dbReference>
<accession>A0A1E5XI55</accession>
<dbReference type="InterPro" id="IPR022742">
    <property type="entry name" value="Hydrolase_4"/>
</dbReference>
<dbReference type="GO" id="GO:0052689">
    <property type="term" value="F:carboxylic ester hydrolase activity"/>
    <property type="evidence" value="ECO:0007669"/>
    <property type="project" value="UniProtKB-ARBA"/>
</dbReference>
<evidence type="ECO:0000313" key="4">
    <source>
        <dbReference type="EMBL" id="OEO28273.1"/>
    </source>
</evidence>
<keyword evidence="1" id="KW-0378">Hydrolase</keyword>
<dbReference type="RefSeq" id="WP_069912416.1">
    <property type="nucleotide sequence ID" value="NZ_LAJE02000385.1"/>
</dbReference>
<feature type="signal peptide" evidence="2">
    <location>
        <begin position="1"/>
        <end position="19"/>
    </location>
</feature>
<sequence length="290" mass="30429">MTTVAATSFALLAATMAQAETVSEVTVMNGARAVPATVVVPDGDGPFPAVVMNHGHGGGRQEGGGFGRLAKALADAGILTIRMDFPGSGDSKEPFTDGYLSNMISDSNASLAYLLQNFPADPARLGILGYSMGGRIALTVGETDGNPYKAMGLLAPSANPGKDLLLFFAGGSEAEYERLYAEASSDKGYADYTTMFGQQQKLSKQWFDELLASKPLESISAYKGAMLVVHGDKDVVIKPAENEAVIAAYPAASIVLVPEADHGYGFYSDQPEVSALVESSFAKFFSEALK</sequence>